<proteinExistence type="predicted"/>
<comment type="caution">
    <text evidence="1">The sequence shown here is derived from an EMBL/GenBank/DDBJ whole genome shotgun (WGS) entry which is preliminary data.</text>
</comment>
<keyword evidence="2" id="KW-1185">Reference proteome</keyword>
<dbReference type="EMBL" id="JASBWR010000087">
    <property type="protein sequence ID" value="KAJ9097362.1"/>
    <property type="molecule type" value="Genomic_DNA"/>
</dbReference>
<accession>A0ACC2VEJ8</accession>
<gene>
    <name evidence="1" type="ORF">QFC19_006830</name>
</gene>
<sequence length="926" mass="98376">MPDLIKPNQRNANPLSASEALIAPRLAEAFHISSTLKRHPCALQVVEMGDPLSGTSATQAQVQGSVEPSPSLSTSPVVQGSTVSTPDGTVSELRGESRGRKKNENLPPSRAREVQRAFRARRAAHLAKLEDRILELEAENTELRRLLLLPLPDRGVLGSGPTGRGKSLTEGGVPMSERVKAKRERDRKRAEAAAQARGETLPREKTPDDDTRSKGARAVSASAVSKKRKFSDKGDGQHDEDFGRDGRHVSESFTATPSSSSLGLRSPSITLPTPIAAIAGLPLNANSKQTNRLPSFSSTGGDIGTSRGGSSSSYHNHLPPPPSLDALGNAFGSLSDTQTPIPPLQSASVNSSSPGLLSAALGGRFPHDLHQPFTHHNQDQNPFMNFSAGMTTNPLGTPQDANSSLLNSLLAALPGGNMIPGLSPNSNNTNSDFGNNINNGSNGLPPLPELLSIILKNPELQRRVLQHQMAQKAQQNQISQQHLQSFPSSTTSFPGSSSLFGFDTFDNTNSHQDHLSGYNIAGDNPLNMPRMDPSTLFKDLFNNGRNLQSNQSNNGHGNHNGSSFMPNLMDTLGMSDSHFPASLSLPNNDRPPSSAGNDNLMTFDRLFGSQNTGMSSSNLNNSGRDDFMASASEQSARVDHAPQLSPMVLKNVFQASAAASHQIERPSSVPLPIRSQGPRPVLASRGTATPKDAHEATQSGSADLKGKAKEVPSHLSNAATKGMHPPPMKIPALGQSSSTLKSQPDLLHRLRHCCHLSDQHVSSDPGLLLFASRLCLAVGCDYGGKHNVSDSTSGSGESGVSAMQPDAGNDEDYLKLEAAWQLLRHHLDPPSPQSSSGQGLPGMSSSGDSVNENGKPIDGQNQIATGRLAAEMVLRAVRAKTQSHDEGEDKQQGEKDMSRWIACRRNPGMSVDKAMIVALVNGFGGN</sequence>
<reference evidence="1" key="1">
    <citation type="submission" date="2023-04" db="EMBL/GenBank/DDBJ databases">
        <title>Draft Genome sequencing of Naganishia species isolated from polar environments using Oxford Nanopore Technology.</title>
        <authorList>
            <person name="Leo P."/>
            <person name="Venkateswaran K."/>
        </authorList>
    </citation>
    <scope>NUCLEOTIDE SEQUENCE</scope>
    <source>
        <strain evidence="1">MNA-CCFEE 5261</strain>
    </source>
</reference>
<evidence type="ECO:0000313" key="2">
    <source>
        <dbReference type="Proteomes" id="UP001241377"/>
    </source>
</evidence>
<dbReference type="Proteomes" id="UP001241377">
    <property type="component" value="Unassembled WGS sequence"/>
</dbReference>
<organism evidence="1 2">
    <name type="scientific">Naganishia cerealis</name>
    <dbReference type="NCBI Taxonomy" id="610337"/>
    <lineage>
        <taxon>Eukaryota</taxon>
        <taxon>Fungi</taxon>
        <taxon>Dikarya</taxon>
        <taxon>Basidiomycota</taxon>
        <taxon>Agaricomycotina</taxon>
        <taxon>Tremellomycetes</taxon>
        <taxon>Filobasidiales</taxon>
        <taxon>Filobasidiaceae</taxon>
        <taxon>Naganishia</taxon>
    </lineage>
</organism>
<protein>
    <submittedName>
        <fullName evidence="1">Uncharacterized protein</fullName>
    </submittedName>
</protein>
<evidence type="ECO:0000313" key="1">
    <source>
        <dbReference type="EMBL" id="KAJ9097362.1"/>
    </source>
</evidence>
<name>A0ACC2VEJ8_9TREE</name>